<evidence type="ECO:0000256" key="1">
    <source>
        <dbReference type="ARBA" id="ARBA00022723"/>
    </source>
</evidence>
<dbReference type="InterPro" id="IPR013088">
    <property type="entry name" value="Znf_NHR/GATA"/>
</dbReference>
<dbReference type="GO" id="GO:0006355">
    <property type="term" value="P:regulation of DNA-templated transcription"/>
    <property type="evidence" value="ECO:0007669"/>
    <property type="project" value="InterPro"/>
</dbReference>
<evidence type="ECO:0000313" key="4">
    <source>
        <dbReference type="EMBL" id="MBB5692329.1"/>
    </source>
</evidence>
<evidence type="ECO:0000256" key="3">
    <source>
        <dbReference type="HAMAP-Rule" id="MF_00649"/>
    </source>
</evidence>
<dbReference type="PANTHER" id="PTHR36150:SF1">
    <property type="entry name" value="DNA GYRASE INHIBITOR YACG"/>
    <property type="match status" value="1"/>
</dbReference>
<sequence>MPADPKPVCPVCGRPTAPSARPFCSPRCRSVDLGRWLGGTYAIPGEPETEEENSAER</sequence>
<dbReference type="PANTHER" id="PTHR36150">
    <property type="entry name" value="DNA GYRASE INHIBITOR YACG"/>
    <property type="match status" value="1"/>
</dbReference>
<proteinExistence type="inferred from homology"/>
<dbReference type="Gene3D" id="3.30.50.10">
    <property type="entry name" value="Erythroid Transcription Factor GATA-1, subunit A"/>
    <property type="match status" value="1"/>
</dbReference>
<dbReference type="Pfam" id="PF03884">
    <property type="entry name" value="YacG"/>
    <property type="match status" value="1"/>
</dbReference>
<comment type="caution">
    <text evidence="4">The sequence shown here is derived from an EMBL/GenBank/DDBJ whole genome shotgun (WGS) entry which is preliminary data.</text>
</comment>
<protein>
    <recommendedName>
        <fullName evidence="3">DNA gyrase inhibitor YacG</fullName>
    </recommendedName>
</protein>
<dbReference type="HAMAP" id="MF_00649">
    <property type="entry name" value="DNA_gyrase_inhibitor_YacG"/>
    <property type="match status" value="1"/>
</dbReference>
<gene>
    <name evidence="3" type="primary">yacG</name>
    <name evidence="4" type="ORF">FHS87_000340</name>
</gene>
<keyword evidence="1 3" id="KW-0479">Metal-binding</keyword>
<keyword evidence="2 3" id="KW-0862">Zinc</keyword>
<comment type="cofactor">
    <cofactor evidence="3">
        <name>Zn(2+)</name>
        <dbReference type="ChEBI" id="CHEBI:29105"/>
    </cofactor>
    <text evidence="3">Binds 1 zinc ion.</text>
</comment>
<accession>A0A840Y0I6</accession>
<comment type="function">
    <text evidence="3">Inhibits all the catalytic activities of DNA gyrase by preventing its interaction with DNA. Acts by binding directly to the C-terminal domain of GyrB, which probably disrupts DNA binding by the gyrase.</text>
</comment>
<evidence type="ECO:0000313" key="5">
    <source>
        <dbReference type="Proteomes" id="UP000580654"/>
    </source>
</evidence>
<dbReference type="EMBL" id="JACIJD010000001">
    <property type="protein sequence ID" value="MBB5692329.1"/>
    <property type="molecule type" value="Genomic_DNA"/>
</dbReference>
<dbReference type="SUPFAM" id="SSF57716">
    <property type="entry name" value="Glucocorticoid receptor-like (DNA-binding domain)"/>
    <property type="match status" value="1"/>
</dbReference>
<dbReference type="GO" id="GO:0008657">
    <property type="term" value="F:DNA topoisomerase type II (double strand cut, ATP-hydrolyzing) inhibitor activity"/>
    <property type="evidence" value="ECO:0007669"/>
    <property type="project" value="UniProtKB-UniRule"/>
</dbReference>
<dbReference type="AlphaFoldDB" id="A0A840Y0I6"/>
<feature type="binding site" evidence="3">
    <location>
        <position position="9"/>
    </location>
    <ligand>
        <name>Zn(2+)</name>
        <dbReference type="ChEBI" id="CHEBI:29105"/>
    </ligand>
</feature>
<dbReference type="Proteomes" id="UP000580654">
    <property type="component" value="Unassembled WGS sequence"/>
</dbReference>
<dbReference type="RefSeq" id="WP_184513147.1">
    <property type="nucleotide sequence ID" value="NZ_JACIJD010000001.1"/>
</dbReference>
<feature type="binding site" evidence="3">
    <location>
        <position position="12"/>
    </location>
    <ligand>
        <name>Zn(2+)</name>
        <dbReference type="ChEBI" id="CHEBI:29105"/>
    </ligand>
</feature>
<comment type="similarity">
    <text evidence="3">Belongs to the DNA gyrase inhibitor YacG family.</text>
</comment>
<dbReference type="GO" id="GO:0008270">
    <property type="term" value="F:zinc ion binding"/>
    <property type="evidence" value="ECO:0007669"/>
    <property type="project" value="UniProtKB-UniRule"/>
</dbReference>
<reference evidence="4 5" key="1">
    <citation type="submission" date="2020-08" db="EMBL/GenBank/DDBJ databases">
        <title>Genomic Encyclopedia of Type Strains, Phase IV (KMG-IV): sequencing the most valuable type-strain genomes for metagenomic binning, comparative biology and taxonomic classification.</title>
        <authorList>
            <person name="Goeker M."/>
        </authorList>
    </citation>
    <scope>NUCLEOTIDE SEQUENCE [LARGE SCALE GENOMIC DNA]</scope>
    <source>
        <strain evidence="4 5">DSM 25622</strain>
    </source>
</reference>
<name>A0A840Y0I6_9PROT</name>
<evidence type="ECO:0000256" key="2">
    <source>
        <dbReference type="ARBA" id="ARBA00022833"/>
    </source>
</evidence>
<feature type="binding site" evidence="3">
    <location>
        <position position="28"/>
    </location>
    <ligand>
        <name>Zn(2+)</name>
        <dbReference type="ChEBI" id="CHEBI:29105"/>
    </ligand>
</feature>
<organism evidence="4 5">
    <name type="scientific">Muricoccus pecuniae</name>
    <dbReference type="NCBI Taxonomy" id="693023"/>
    <lineage>
        <taxon>Bacteria</taxon>
        <taxon>Pseudomonadati</taxon>
        <taxon>Pseudomonadota</taxon>
        <taxon>Alphaproteobacteria</taxon>
        <taxon>Acetobacterales</taxon>
        <taxon>Roseomonadaceae</taxon>
        <taxon>Muricoccus</taxon>
    </lineage>
</organism>
<keyword evidence="5" id="KW-1185">Reference proteome</keyword>
<dbReference type="InterPro" id="IPR005584">
    <property type="entry name" value="DNA_gyrase_inhibitor_YacG"/>
</dbReference>
<feature type="binding site" evidence="3">
    <location>
        <position position="24"/>
    </location>
    <ligand>
        <name>Zn(2+)</name>
        <dbReference type="ChEBI" id="CHEBI:29105"/>
    </ligand>
</feature>
<comment type="subunit">
    <text evidence="3">Interacts with GyrB.</text>
</comment>